<dbReference type="SUPFAM" id="SSF53448">
    <property type="entry name" value="Nucleotide-diphospho-sugar transferases"/>
    <property type="match status" value="1"/>
</dbReference>
<dbReference type="PANTHER" id="PTHR22572">
    <property type="entry name" value="SUGAR-1-PHOSPHATE GUANYL TRANSFERASE"/>
    <property type="match status" value="1"/>
</dbReference>
<dbReference type="InterPro" id="IPR005835">
    <property type="entry name" value="NTP_transferase_dom"/>
</dbReference>
<gene>
    <name evidence="2" type="ORF">A2024_08205</name>
</gene>
<organism evidence="2 3">
    <name type="scientific">Candidatus Edwardsbacteria bacterium GWF2_54_11</name>
    <dbReference type="NCBI Taxonomy" id="1817851"/>
    <lineage>
        <taxon>Bacteria</taxon>
        <taxon>Candidatus Edwardsiibacteriota</taxon>
    </lineage>
</organism>
<proteinExistence type="predicted"/>
<sequence>MKAFLLAAGLGTRLRPLTNDLPKCLVPVAGKPLLSWWIELLEENGVDEVLINLHHLPEKVEYFLKEQGTKIRFRIFCEEKLLGSAGTLRTNREFVCREKEFYILYADNLTNYNLTEFLAFHRRQKSLFSMALFHSKNPQACGIAQIDQHNTITSFEEKPKKPKSTLANAGLYISGPAILDMIPDRETADIGFDLLPLLSGKMKGWITDDYLIDIGTLENLRKAGEEWPKIIGART</sequence>
<dbReference type="InterPro" id="IPR050486">
    <property type="entry name" value="Mannose-1P_guanyltransferase"/>
</dbReference>
<feature type="domain" description="Nucleotidyl transferase" evidence="1">
    <location>
        <begin position="2"/>
        <end position="225"/>
    </location>
</feature>
<accession>A0A1F5R2L3</accession>
<comment type="caution">
    <text evidence="2">The sequence shown here is derived from an EMBL/GenBank/DDBJ whole genome shotgun (WGS) entry which is preliminary data.</text>
</comment>
<evidence type="ECO:0000313" key="2">
    <source>
        <dbReference type="EMBL" id="OGF08151.1"/>
    </source>
</evidence>
<dbReference type="Pfam" id="PF00483">
    <property type="entry name" value="NTP_transferase"/>
    <property type="match status" value="1"/>
</dbReference>
<dbReference type="Proteomes" id="UP000177230">
    <property type="component" value="Unassembled WGS sequence"/>
</dbReference>
<protein>
    <recommendedName>
        <fullName evidence="1">Nucleotidyl transferase domain-containing protein</fullName>
    </recommendedName>
</protein>
<dbReference type="AlphaFoldDB" id="A0A1F5R2L3"/>
<dbReference type="Gene3D" id="3.90.550.10">
    <property type="entry name" value="Spore Coat Polysaccharide Biosynthesis Protein SpsA, Chain A"/>
    <property type="match status" value="1"/>
</dbReference>
<evidence type="ECO:0000259" key="1">
    <source>
        <dbReference type="Pfam" id="PF00483"/>
    </source>
</evidence>
<dbReference type="EMBL" id="MFFM01000048">
    <property type="protein sequence ID" value="OGF08151.1"/>
    <property type="molecule type" value="Genomic_DNA"/>
</dbReference>
<name>A0A1F5R2L3_9BACT</name>
<evidence type="ECO:0000313" key="3">
    <source>
        <dbReference type="Proteomes" id="UP000177230"/>
    </source>
</evidence>
<dbReference type="InterPro" id="IPR029044">
    <property type="entry name" value="Nucleotide-diphossugar_trans"/>
</dbReference>
<reference evidence="2 3" key="1">
    <citation type="journal article" date="2016" name="Nat. Commun.">
        <title>Thousands of microbial genomes shed light on interconnected biogeochemical processes in an aquifer system.</title>
        <authorList>
            <person name="Anantharaman K."/>
            <person name="Brown C.T."/>
            <person name="Hug L.A."/>
            <person name="Sharon I."/>
            <person name="Castelle C.J."/>
            <person name="Probst A.J."/>
            <person name="Thomas B.C."/>
            <person name="Singh A."/>
            <person name="Wilkins M.J."/>
            <person name="Karaoz U."/>
            <person name="Brodie E.L."/>
            <person name="Williams K.H."/>
            <person name="Hubbard S.S."/>
            <person name="Banfield J.F."/>
        </authorList>
    </citation>
    <scope>NUCLEOTIDE SEQUENCE [LARGE SCALE GENOMIC DNA]</scope>
</reference>
<dbReference type="CDD" id="cd04181">
    <property type="entry name" value="NTP_transferase"/>
    <property type="match status" value="1"/>
</dbReference>